<dbReference type="InterPro" id="IPR016181">
    <property type="entry name" value="Acyl_CoA_acyltransferase"/>
</dbReference>
<dbReference type="PROSITE" id="PS51186">
    <property type="entry name" value="GNAT"/>
    <property type="match status" value="1"/>
</dbReference>
<keyword evidence="3" id="KW-1185">Reference proteome</keyword>
<comment type="caution">
    <text evidence="2">The sequence shown here is derived from an EMBL/GenBank/DDBJ whole genome shotgun (WGS) entry which is preliminary data.</text>
</comment>
<gene>
    <name evidence="2" type="ORF">HXA33_15170</name>
</gene>
<dbReference type="AlphaFoldDB" id="A0A9Q4FZX0"/>
<dbReference type="SUPFAM" id="SSF55729">
    <property type="entry name" value="Acyl-CoA N-acyltransferases (Nat)"/>
    <property type="match status" value="1"/>
</dbReference>
<dbReference type="PANTHER" id="PTHR43792:SF13">
    <property type="entry name" value="ACETYLTRANSFERASE"/>
    <property type="match status" value="1"/>
</dbReference>
<dbReference type="Proteomes" id="UP001057753">
    <property type="component" value="Unassembled WGS sequence"/>
</dbReference>
<dbReference type="EMBL" id="JABXYM010000001">
    <property type="protein sequence ID" value="MCR6097876.1"/>
    <property type="molecule type" value="Genomic_DNA"/>
</dbReference>
<sequence length="152" mass="17512">MVLSSARLKLSACSPDLIPFMKKSHYHSYPHIQAHLETLARDKEAYGWGPWLIISKETSHIIGDIGFKGKPDDQKTVEVGYGIMPSHRGRGFATEALNMLINWAFKTNKVSEINAQCRHDNQASINVLRRVNMIKLKEEHQMIYWALYRHTH</sequence>
<dbReference type="InterPro" id="IPR000182">
    <property type="entry name" value="GNAT_dom"/>
</dbReference>
<name>A0A9Q4FZX0_SALAG</name>
<evidence type="ECO:0000259" key="1">
    <source>
        <dbReference type="PROSITE" id="PS51186"/>
    </source>
</evidence>
<accession>A0A9Q4FZX0</accession>
<evidence type="ECO:0000313" key="3">
    <source>
        <dbReference type="Proteomes" id="UP001057753"/>
    </source>
</evidence>
<dbReference type="Pfam" id="PF13302">
    <property type="entry name" value="Acetyltransf_3"/>
    <property type="match status" value="1"/>
</dbReference>
<dbReference type="PANTHER" id="PTHR43792">
    <property type="entry name" value="GNAT FAMILY, PUTATIVE (AFU_ORTHOLOGUE AFUA_3G00765)-RELATED-RELATED"/>
    <property type="match status" value="1"/>
</dbReference>
<organism evidence="2 3">
    <name type="scientific">Salipaludibacillus agaradhaerens</name>
    <name type="common">Bacillus agaradhaerens</name>
    <dbReference type="NCBI Taxonomy" id="76935"/>
    <lineage>
        <taxon>Bacteria</taxon>
        <taxon>Bacillati</taxon>
        <taxon>Bacillota</taxon>
        <taxon>Bacilli</taxon>
        <taxon>Bacillales</taxon>
        <taxon>Bacillaceae</taxon>
    </lineage>
</organism>
<proteinExistence type="predicted"/>
<dbReference type="RefSeq" id="WP_257822257.1">
    <property type="nucleotide sequence ID" value="NZ_JABXYM010000001.1"/>
</dbReference>
<dbReference type="GO" id="GO:0016747">
    <property type="term" value="F:acyltransferase activity, transferring groups other than amino-acyl groups"/>
    <property type="evidence" value="ECO:0007669"/>
    <property type="project" value="InterPro"/>
</dbReference>
<feature type="domain" description="N-acetyltransferase" evidence="1">
    <location>
        <begin position="8"/>
        <end position="152"/>
    </location>
</feature>
<dbReference type="Gene3D" id="3.40.630.30">
    <property type="match status" value="1"/>
</dbReference>
<dbReference type="InterPro" id="IPR051531">
    <property type="entry name" value="N-acetyltransferase"/>
</dbReference>
<evidence type="ECO:0000313" key="2">
    <source>
        <dbReference type="EMBL" id="MCR6097876.1"/>
    </source>
</evidence>
<reference evidence="2" key="1">
    <citation type="submission" date="2020-06" db="EMBL/GenBank/DDBJ databases">
        <title>Insight into the genomes of haloalkaliphilic bacilli from Kenyan soda lakes.</title>
        <authorList>
            <person name="Mwirichia R."/>
            <person name="Villamizar G.C."/>
            <person name="Poehlein A."/>
            <person name="Mugweru J."/>
            <person name="Kipnyargis A."/>
            <person name="Kiplimo D."/>
            <person name="Orwa P."/>
            <person name="Daniel R."/>
        </authorList>
    </citation>
    <scope>NUCLEOTIDE SEQUENCE</scope>
    <source>
        <strain evidence="2">B1096_S55</strain>
    </source>
</reference>
<dbReference type="CDD" id="cd04301">
    <property type="entry name" value="NAT_SF"/>
    <property type="match status" value="1"/>
</dbReference>
<protein>
    <submittedName>
        <fullName evidence="2">GNAT family N-acetyltransferase</fullName>
    </submittedName>
</protein>